<dbReference type="PROSITE" id="PS51257">
    <property type="entry name" value="PROKAR_LIPOPROTEIN"/>
    <property type="match status" value="1"/>
</dbReference>
<organism evidence="1 2">
    <name type="scientific">Candidatus Cryptobacteroides faecavium</name>
    <dbReference type="NCBI Taxonomy" id="2840762"/>
    <lineage>
        <taxon>Bacteria</taxon>
        <taxon>Pseudomonadati</taxon>
        <taxon>Bacteroidota</taxon>
        <taxon>Bacteroidia</taxon>
        <taxon>Bacteroidales</taxon>
        <taxon>Candidatus Cryptobacteroides</taxon>
    </lineage>
</organism>
<dbReference type="EMBL" id="JADIMB010000121">
    <property type="protein sequence ID" value="MBO8471770.1"/>
    <property type="molecule type" value="Genomic_DNA"/>
</dbReference>
<evidence type="ECO:0000313" key="2">
    <source>
        <dbReference type="Proteomes" id="UP000823603"/>
    </source>
</evidence>
<protein>
    <recommendedName>
        <fullName evidence="3">Lipoprotein</fullName>
    </recommendedName>
</protein>
<dbReference type="AlphaFoldDB" id="A0A9D9NG15"/>
<proteinExistence type="predicted"/>
<evidence type="ECO:0000313" key="1">
    <source>
        <dbReference type="EMBL" id="MBO8471770.1"/>
    </source>
</evidence>
<dbReference type="Proteomes" id="UP000823603">
    <property type="component" value="Unassembled WGS sequence"/>
</dbReference>
<reference evidence="1" key="2">
    <citation type="journal article" date="2021" name="PeerJ">
        <title>Extensive microbial diversity within the chicken gut microbiome revealed by metagenomics and culture.</title>
        <authorList>
            <person name="Gilroy R."/>
            <person name="Ravi A."/>
            <person name="Getino M."/>
            <person name="Pursley I."/>
            <person name="Horton D.L."/>
            <person name="Alikhan N.F."/>
            <person name="Baker D."/>
            <person name="Gharbi K."/>
            <person name="Hall N."/>
            <person name="Watson M."/>
            <person name="Adriaenssens E.M."/>
            <person name="Foster-Nyarko E."/>
            <person name="Jarju S."/>
            <person name="Secka A."/>
            <person name="Antonio M."/>
            <person name="Oren A."/>
            <person name="Chaudhuri R.R."/>
            <person name="La Ragione R."/>
            <person name="Hildebrand F."/>
            <person name="Pallen M.J."/>
        </authorList>
    </citation>
    <scope>NUCLEOTIDE SEQUENCE</scope>
    <source>
        <strain evidence="1">B2-22910</strain>
    </source>
</reference>
<accession>A0A9D9NG15</accession>
<evidence type="ECO:0008006" key="3">
    <source>
        <dbReference type="Google" id="ProtNLM"/>
    </source>
</evidence>
<reference evidence="1" key="1">
    <citation type="submission" date="2020-10" db="EMBL/GenBank/DDBJ databases">
        <authorList>
            <person name="Gilroy R."/>
        </authorList>
    </citation>
    <scope>NUCLEOTIDE SEQUENCE</scope>
    <source>
        <strain evidence="1">B2-22910</strain>
    </source>
</reference>
<name>A0A9D9NG15_9BACT</name>
<sequence>MNMRIVRKPEAVLTMLVALALCGCSPDGPALRQSFEESDLVTFTVKGAQQHRFNMLTWQSVYSPDPCVFVVCDDDMSDYYILRCSRTPREVGESVKCDVEWTTYSNLRKKKDVEFSLVKADWSSGTLWLWSSSELIGAAVVAVE</sequence>
<comment type="caution">
    <text evidence="1">The sequence shown here is derived from an EMBL/GenBank/DDBJ whole genome shotgun (WGS) entry which is preliminary data.</text>
</comment>
<gene>
    <name evidence="1" type="ORF">IAB82_08265</name>
</gene>